<dbReference type="AlphaFoldDB" id="A0A516G8L9"/>
<dbReference type="RefSeq" id="WP_143782546.1">
    <property type="nucleotide sequence ID" value="NZ_CP041616.1"/>
</dbReference>
<accession>A0A516G8L9</accession>
<dbReference type="SUPFAM" id="SSF46785">
    <property type="entry name" value="Winged helix' DNA-binding domain"/>
    <property type="match status" value="1"/>
</dbReference>
<gene>
    <name evidence="3" type="ORF">FNH13_05490</name>
</gene>
<dbReference type="OrthoDB" id="9807255at2"/>
<dbReference type="PROSITE" id="PS52050">
    <property type="entry name" value="WYL"/>
    <property type="match status" value="1"/>
</dbReference>
<dbReference type="Pfam" id="PF08279">
    <property type="entry name" value="HTH_11"/>
    <property type="match status" value="1"/>
</dbReference>
<feature type="domain" description="Helix-turn-helix type 11" evidence="1">
    <location>
        <begin position="13"/>
        <end position="64"/>
    </location>
</feature>
<dbReference type="InterPro" id="IPR036390">
    <property type="entry name" value="WH_DNA-bd_sf"/>
</dbReference>
<dbReference type="InterPro" id="IPR051534">
    <property type="entry name" value="CBASS_pafABC_assoc_protein"/>
</dbReference>
<dbReference type="InterPro" id="IPR036388">
    <property type="entry name" value="WH-like_DNA-bd_sf"/>
</dbReference>
<dbReference type="InterPro" id="IPR011991">
    <property type="entry name" value="ArsR-like_HTH"/>
</dbReference>
<reference evidence="3 4" key="1">
    <citation type="submission" date="2019-07" db="EMBL/GenBank/DDBJ databases">
        <title>complete genome sequencing of Ornithinimicrobium sp. H23M54.</title>
        <authorList>
            <person name="Bae J.-W."/>
            <person name="Lee S.-Y."/>
        </authorList>
    </citation>
    <scope>NUCLEOTIDE SEQUENCE [LARGE SCALE GENOMIC DNA]</scope>
    <source>
        <strain evidence="3 4">H23M54</strain>
    </source>
</reference>
<dbReference type="KEGG" id="orz:FNH13_05490"/>
<sequence>MTSEVSPTARALLALELIQSRPGITADQLADRLGVSSRAARRYVAILREAGVPIVSASGPTGGYSPGRGLRLPAVLFSESEALALVMAVLDGHHAADDPGDPVGAALGKILRAMPERIAAQAESVRRTAAAAPDRGAARPDPQTTATLVRACAERRVVDLDYRSESGNAWTCAVEPWAVVVRYGRWYLLCHNLERDAVRTYRVDRVQSSTVRADTFEPPADLDPVEALERHLGAGWEYPTEVLIDGSLAQCERVLGRALGALSVVDAQTTRLSGSTSNPLSYAERLACLPVPFRVVSGPELTAAVRELGQRLLAATS</sequence>
<keyword evidence="4" id="KW-1185">Reference proteome</keyword>
<evidence type="ECO:0000313" key="4">
    <source>
        <dbReference type="Proteomes" id="UP000315395"/>
    </source>
</evidence>
<protein>
    <submittedName>
        <fullName evidence="3">WYL domain-containing protein</fullName>
    </submittedName>
</protein>
<dbReference type="InterPro" id="IPR013196">
    <property type="entry name" value="HTH_11"/>
</dbReference>
<dbReference type="Proteomes" id="UP000315395">
    <property type="component" value="Chromosome"/>
</dbReference>
<dbReference type="Pfam" id="PF13280">
    <property type="entry name" value="WYL"/>
    <property type="match status" value="1"/>
</dbReference>
<name>A0A516G8L9_9MICO</name>
<evidence type="ECO:0000259" key="1">
    <source>
        <dbReference type="Pfam" id="PF08279"/>
    </source>
</evidence>
<evidence type="ECO:0000259" key="2">
    <source>
        <dbReference type="Pfam" id="PF13280"/>
    </source>
</evidence>
<feature type="domain" description="WYL" evidence="2">
    <location>
        <begin position="144"/>
        <end position="210"/>
    </location>
</feature>
<dbReference type="PANTHER" id="PTHR34580:SF3">
    <property type="entry name" value="PROTEIN PAFB"/>
    <property type="match status" value="1"/>
</dbReference>
<evidence type="ECO:0000313" key="3">
    <source>
        <dbReference type="EMBL" id="QDO87871.1"/>
    </source>
</evidence>
<dbReference type="CDD" id="cd00090">
    <property type="entry name" value="HTH_ARSR"/>
    <property type="match status" value="1"/>
</dbReference>
<proteinExistence type="predicted"/>
<organism evidence="3 4">
    <name type="scientific">Ornithinimicrobium ciconiae</name>
    <dbReference type="NCBI Taxonomy" id="2594265"/>
    <lineage>
        <taxon>Bacteria</taxon>
        <taxon>Bacillati</taxon>
        <taxon>Actinomycetota</taxon>
        <taxon>Actinomycetes</taxon>
        <taxon>Micrococcales</taxon>
        <taxon>Ornithinimicrobiaceae</taxon>
        <taxon>Ornithinimicrobium</taxon>
    </lineage>
</organism>
<dbReference type="Gene3D" id="1.10.10.10">
    <property type="entry name" value="Winged helix-like DNA-binding domain superfamily/Winged helix DNA-binding domain"/>
    <property type="match status" value="1"/>
</dbReference>
<dbReference type="InterPro" id="IPR026881">
    <property type="entry name" value="WYL_dom"/>
</dbReference>
<dbReference type="PANTHER" id="PTHR34580">
    <property type="match status" value="1"/>
</dbReference>
<dbReference type="EMBL" id="CP041616">
    <property type="protein sequence ID" value="QDO87871.1"/>
    <property type="molecule type" value="Genomic_DNA"/>
</dbReference>